<evidence type="ECO:0000313" key="1">
    <source>
        <dbReference type="EMBL" id="MBC3864237.1"/>
    </source>
</evidence>
<dbReference type="AlphaFoldDB" id="A0A923KJH0"/>
<sequence length="280" mass="31953">MIKDQNANGAPKKTLLERMKTKAWLSFIFESKNTREINDLNKLVFSGYGDVPIYRLQASGDIPEIRWKDYQIGSANPNEVVLKRVTQERHVPGSLAVFETGLYEENKIVPIWRIFEFKSDALSHESKELWAMVDAICGDMHDMRSRGAPYLVRFNTVAQLLIPKSEWGNLHFSKPESHPKINAVVTAYRNGYFIPSLKLLGGIMAMWRIAIDVGESMAQMEYLVKGLLLCEPCVQILKSHDIYEEFLSAVNIIEIKDCIQREDFETAKKIAANLLGESKR</sequence>
<dbReference type="RefSeq" id="WP_186914179.1">
    <property type="nucleotide sequence ID" value="NZ_JACOFV010000026.1"/>
</dbReference>
<name>A0A923KJH0_9BURK</name>
<keyword evidence="2" id="KW-1185">Reference proteome</keyword>
<comment type="caution">
    <text evidence="1">The sequence shown here is derived from an EMBL/GenBank/DDBJ whole genome shotgun (WGS) entry which is preliminary data.</text>
</comment>
<organism evidence="1 2">
    <name type="scientific">Undibacterium jejuense</name>
    <dbReference type="NCBI Taxonomy" id="1344949"/>
    <lineage>
        <taxon>Bacteria</taxon>
        <taxon>Pseudomonadati</taxon>
        <taxon>Pseudomonadota</taxon>
        <taxon>Betaproteobacteria</taxon>
        <taxon>Burkholderiales</taxon>
        <taxon>Oxalobacteraceae</taxon>
        <taxon>Undibacterium</taxon>
    </lineage>
</organism>
<accession>A0A923KJH0</accession>
<reference evidence="1" key="1">
    <citation type="submission" date="2020-08" db="EMBL/GenBank/DDBJ databases">
        <title>Novel species isolated from subtropical streams in China.</title>
        <authorList>
            <person name="Lu H."/>
        </authorList>
    </citation>
    <scope>NUCLEOTIDE SEQUENCE</scope>
    <source>
        <strain evidence="1">KACC 12607</strain>
    </source>
</reference>
<gene>
    <name evidence="1" type="ORF">H8K32_19210</name>
</gene>
<dbReference type="Proteomes" id="UP000634011">
    <property type="component" value="Unassembled WGS sequence"/>
</dbReference>
<proteinExistence type="predicted"/>
<protein>
    <submittedName>
        <fullName evidence="1">Uncharacterized protein</fullName>
    </submittedName>
</protein>
<dbReference type="EMBL" id="JACOFV010000026">
    <property type="protein sequence ID" value="MBC3864237.1"/>
    <property type="molecule type" value="Genomic_DNA"/>
</dbReference>
<evidence type="ECO:0000313" key="2">
    <source>
        <dbReference type="Proteomes" id="UP000634011"/>
    </source>
</evidence>